<evidence type="ECO:0000313" key="7">
    <source>
        <dbReference type="EMBL" id="KAH9287853.1"/>
    </source>
</evidence>
<comment type="caution">
    <text evidence="7">The sequence shown here is derived from an EMBL/GenBank/DDBJ whole genome shotgun (WGS) entry which is preliminary data.</text>
</comment>
<dbReference type="AlphaFoldDB" id="A0AA38C1G8"/>
<evidence type="ECO:0000313" key="8">
    <source>
        <dbReference type="Proteomes" id="UP000824469"/>
    </source>
</evidence>
<dbReference type="InterPro" id="IPR027417">
    <property type="entry name" value="P-loop_NTPase"/>
</dbReference>
<evidence type="ECO:0000259" key="5">
    <source>
        <dbReference type="Pfam" id="PF23282"/>
    </source>
</evidence>
<dbReference type="Pfam" id="PF00931">
    <property type="entry name" value="NB-ARC"/>
    <property type="match status" value="1"/>
</dbReference>
<dbReference type="InterPro" id="IPR055414">
    <property type="entry name" value="LRR_R13L4/SHOC2-like"/>
</dbReference>
<proteinExistence type="predicted"/>
<dbReference type="EMBL" id="JAHRHJ020003813">
    <property type="protein sequence ID" value="KAH9287853.1"/>
    <property type="molecule type" value="Genomic_DNA"/>
</dbReference>
<evidence type="ECO:0008006" key="9">
    <source>
        <dbReference type="Google" id="ProtNLM"/>
    </source>
</evidence>
<reference evidence="7 8" key="1">
    <citation type="journal article" date="2021" name="Nat. Plants">
        <title>The Taxus genome provides insights into paclitaxel biosynthesis.</title>
        <authorList>
            <person name="Xiong X."/>
            <person name="Gou J."/>
            <person name="Liao Q."/>
            <person name="Li Y."/>
            <person name="Zhou Q."/>
            <person name="Bi G."/>
            <person name="Li C."/>
            <person name="Du R."/>
            <person name="Wang X."/>
            <person name="Sun T."/>
            <person name="Guo L."/>
            <person name="Liang H."/>
            <person name="Lu P."/>
            <person name="Wu Y."/>
            <person name="Zhang Z."/>
            <person name="Ro D.K."/>
            <person name="Shang Y."/>
            <person name="Huang S."/>
            <person name="Yan J."/>
        </authorList>
    </citation>
    <scope>NUCLEOTIDE SEQUENCE [LARGE SCALE GENOMIC DNA]</scope>
    <source>
        <strain evidence="7">Ta-2019</strain>
    </source>
</reference>
<dbReference type="InterPro" id="IPR032675">
    <property type="entry name" value="LRR_dom_sf"/>
</dbReference>
<dbReference type="Gene3D" id="1.10.8.430">
    <property type="entry name" value="Helical domain of apoptotic protease-activating factors"/>
    <property type="match status" value="1"/>
</dbReference>
<dbReference type="OMA" id="RAFRIHE"/>
<dbReference type="Gene3D" id="3.40.50.300">
    <property type="entry name" value="P-loop containing nucleotide triphosphate hydrolases"/>
    <property type="match status" value="1"/>
</dbReference>
<dbReference type="Gene3D" id="3.80.10.10">
    <property type="entry name" value="Ribonuclease Inhibitor"/>
    <property type="match status" value="3"/>
</dbReference>
<dbReference type="GO" id="GO:0051707">
    <property type="term" value="P:response to other organism"/>
    <property type="evidence" value="ECO:0007669"/>
    <property type="project" value="UniProtKB-ARBA"/>
</dbReference>
<dbReference type="InterPro" id="IPR042197">
    <property type="entry name" value="Apaf_helical"/>
</dbReference>
<dbReference type="PRINTS" id="PR00364">
    <property type="entry name" value="DISEASERSIST"/>
</dbReference>
<keyword evidence="8" id="KW-1185">Reference proteome</keyword>
<accession>A0AA38C1G8</accession>
<dbReference type="PANTHER" id="PTHR11017">
    <property type="entry name" value="LEUCINE-RICH REPEAT-CONTAINING PROTEIN"/>
    <property type="match status" value="1"/>
</dbReference>
<keyword evidence="2" id="KW-0677">Repeat</keyword>
<dbReference type="InterPro" id="IPR044974">
    <property type="entry name" value="Disease_R_plants"/>
</dbReference>
<protein>
    <recommendedName>
        <fullName evidence="9">NB-ARC domain-containing protein</fullName>
    </recommendedName>
</protein>
<dbReference type="SUPFAM" id="SSF52540">
    <property type="entry name" value="P-loop containing nucleoside triphosphate hydrolases"/>
    <property type="match status" value="1"/>
</dbReference>
<evidence type="ECO:0000256" key="3">
    <source>
        <dbReference type="ARBA" id="ARBA00022821"/>
    </source>
</evidence>
<name>A0AA38C1G8_TAXCH</name>
<dbReference type="Pfam" id="PF23282">
    <property type="entry name" value="WHD_ROQ1"/>
    <property type="match status" value="1"/>
</dbReference>
<feature type="domain" description="NB-ARC" evidence="4">
    <location>
        <begin position="48"/>
        <end position="203"/>
    </location>
</feature>
<keyword evidence="1" id="KW-0433">Leucine-rich repeat</keyword>
<dbReference type="SUPFAM" id="SSF52058">
    <property type="entry name" value="L domain-like"/>
    <property type="match status" value="2"/>
</dbReference>
<dbReference type="InterPro" id="IPR002182">
    <property type="entry name" value="NB-ARC"/>
</dbReference>
<evidence type="ECO:0000259" key="4">
    <source>
        <dbReference type="Pfam" id="PF00931"/>
    </source>
</evidence>
<evidence type="ECO:0000256" key="1">
    <source>
        <dbReference type="ARBA" id="ARBA00022614"/>
    </source>
</evidence>
<keyword evidence="3" id="KW-0611">Plant defense</keyword>
<gene>
    <name evidence="7" type="ORF">KI387_031970</name>
</gene>
<feature type="domain" description="Disease resistance R13L4/SHOC-2-like LRR" evidence="6">
    <location>
        <begin position="589"/>
        <end position="692"/>
    </location>
</feature>
<dbReference type="PANTHER" id="PTHR11017:SF385">
    <property type="entry name" value="DISEASE RESISTANCE PROTEIN (TIR-NBS-LRR CLASS)-RELATED"/>
    <property type="match status" value="1"/>
</dbReference>
<evidence type="ECO:0000259" key="6">
    <source>
        <dbReference type="Pfam" id="PF23598"/>
    </source>
</evidence>
<feature type="domain" description="Disease resistance protein Roq1-like winged-helix" evidence="5">
    <location>
        <begin position="275"/>
        <end position="345"/>
    </location>
</feature>
<dbReference type="GO" id="GO:0006952">
    <property type="term" value="P:defense response"/>
    <property type="evidence" value="ECO:0007669"/>
    <property type="project" value="UniProtKB-KW"/>
</dbReference>
<evidence type="ECO:0000256" key="2">
    <source>
        <dbReference type="ARBA" id="ARBA00022737"/>
    </source>
</evidence>
<feature type="non-terminal residue" evidence="7">
    <location>
        <position position="1"/>
    </location>
</feature>
<dbReference type="Proteomes" id="UP000824469">
    <property type="component" value="Unassembled WGS sequence"/>
</dbReference>
<feature type="non-terminal residue" evidence="7">
    <location>
        <position position="953"/>
    </location>
</feature>
<dbReference type="GO" id="GO:0043531">
    <property type="term" value="F:ADP binding"/>
    <property type="evidence" value="ECO:0007669"/>
    <property type="project" value="InterPro"/>
</dbReference>
<sequence length="953" mass="108017">EECSKLKSIVNDVLKVVKDVPLVVAKHPIGLERAVEDFEKTMLQPAQLSHHSVQIVGIWGMGGSGKTTLAKQIYNSKRAFVDRASFLFDVRDAASKNVLHIKQGKLLEDLGVKDVAFDNMEEGKGILARRLRSVRVLIILDDVDHLDQLDALLPTTDSFGSGSLIVVTSRELRILQCWGISFIYKMKTLGLTHAKQLFCWHAFLQPSPPDTFEELVKKFLAVCNGLPLSLKVFGGQLYRKYDKDYWECELNKISRVLHKDVKETLKISYDALDPEEKEVFLDAACFFIGENINLAIEVWNGSGWTGLHSWEMLLNKCLVELDEMNRIRMHDHLRDLGREIGSQQSPHRFWRPEQVTDFHNQVEKRSIRGIMVTTAGSTREFVDGLCGLAASCLGLKILVTGDCSNQVIDKLVSRELVWLRCELTGQRNLPSQLSLKKLWVLELHNKSFGIKNGLKELWEADSDVSIVLLSCSQSIFQIMYNCRMFFVILIENLMIQAPVQLRELVLSQYYEFQTLPNSIGSLRNLKKLVIAIASLKSLPDEFCLLLSLESLQICGCRHLSSLPSRFGDLTNLRHLHLSDCSSLRRLPVSFKQLTLVQHLDFSGCFELTFNLDIFENMAKLEYLNLSEFLKLEELPNHVTNQVSLRELYLANAMLRELPADMGQLTKLRVLHVRSELLTCLPASIGNLSSLITLAIRCRGLESLPKSIRQLINLQTLYIMGCPIEELDFGQGSLCNLKEMWLHNTRVSKISISEDCCPSFETLNIRDNDNLTEIEALPRTVNNITLQNCEMMKNIRGIAGLVNLQKLTIISCPELKEVPSFKELASLREFEARGCYKVVKFDGLEHCISLEQLRAETRWEVPGIQNLEHMERLTRMQLVTNNISALEPCIRTLKKWPGEIIVCTRAGPDAGSQLVNAFASLNLSIVDSIENRKVRSLPYPQLVQTRPSNADAIM</sequence>
<dbReference type="Pfam" id="PF23598">
    <property type="entry name" value="LRR_14"/>
    <property type="match status" value="1"/>
</dbReference>
<dbReference type="InterPro" id="IPR058192">
    <property type="entry name" value="WHD_ROQ1-like"/>
</dbReference>
<organism evidence="7 8">
    <name type="scientific">Taxus chinensis</name>
    <name type="common">Chinese yew</name>
    <name type="synonym">Taxus wallichiana var. chinensis</name>
    <dbReference type="NCBI Taxonomy" id="29808"/>
    <lineage>
        <taxon>Eukaryota</taxon>
        <taxon>Viridiplantae</taxon>
        <taxon>Streptophyta</taxon>
        <taxon>Embryophyta</taxon>
        <taxon>Tracheophyta</taxon>
        <taxon>Spermatophyta</taxon>
        <taxon>Pinopsida</taxon>
        <taxon>Pinidae</taxon>
        <taxon>Conifers II</taxon>
        <taxon>Cupressales</taxon>
        <taxon>Taxaceae</taxon>
        <taxon>Taxus</taxon>
    </lineage>
</organism>